<comment type="caution">
    <text evidence="3">The sequence shown here is derived from an EMBL/GenBank/DDBJ whole genome shotgun (WGS) entry which is preliminary data.</text>
</comment>
<keyword evidence="3" id="KW-0540">Nuclease</keyword>
<dbReference type="PANTHER" id="PTHR24094:SF15">
    <property type="entry name" value="AMP-DEPENDENT SYNTHETASE_LIGASE DOMAIN-CONTAINING PROTEIN-RELATED"/>
    <property type="match status" value="1"/>
</dbReference>
<evidence type="ECO:0000313" key="4">
    <source>
        <dbReference type="Proteomes" id="UP000269438"/>
    </source>
</evidence>
<protein>
    <submittedName>
        <fullName evidence="3">HNH endonuclease</fullName>
    </submittedName>
</protein>
<gene>
    <name evidence="3" type="ORF">D9V34_16100</name>
</gene>
<dbReference type="InterPro" id="IPR011089">
    <property type="entry name" value="GmrSD_C"/>
</dbReference>
<evidence type="ECO:0000256" key="1">
    <source>
        <dbReference type="SAM" id="MobiDB-lite"/>
    </source>
</evidence>
<keyword evidence="4" id="KW-1185">Reference proteome</keyword>
<dbReference type="Proteomes" id="UP000269438">
    <property type="component" value="Unassembled WGS sequence"/>
</dbReference>
<feature type="region of interest" description="Disordered" evidence="1">
    <location>
        <begin position="16"/>
        <end position="39"/>
    </location>
</feature>
<dbReference type="Pfam" id="PF07510">
    <property type="entry name" value="GmrSD_C"/>
    <property type="match status" value="1"/>
</dbReference>
<accession>A0A3L7AI99</accession>
<proteinExistence type="predicted"/>
<dbReference type="GO" id="GO:0004519">
    <property type="term" value="F:endonuclease activity"/>
    <property type="evidence" value="ECO:0007669"/>
    <property type="project" value="UniProtKB-KW"/>
</dbReference>
<evidence type="ECO:0000259" key="2">
    <source>
        <dbReference type="Pfam" id="PF07510"/>
    </source>
</evidence>
<dbReference type="EMBL" id="RCUY01000015">
    <property type="protein sequence ID" value="RLP79440.1"/>
    <property type="molecule type" value="Genomic_DNA"/>
</dbReference>
<dbReference type="AlphaFoldDB" id="A0A3L7AI99"/>
<dbReference type="PANTHER" id="PTHR24094">
    <property type="entry name" value="SECRETED PROTEIN"/>
    <property type="match status" value="1"/>
</dbReference>
<keyword evidence="3" id="KW-0255">Endonuclease</keyword>
<keyword evidence="3" id="KW-0378">Hydrolase</keyword>
<reference evidence="3 4" key="1">
    <citation type="submission" date="2018-10" db="EMBL/GenBank/DDBJ databases">
        <authorList>
            <person name="Li J."/>
        </authorList>
    </citation>
    <scope>NUCLEOTIDE SEQUENCE [LARGE SCALE GENOMIC DNA]</scope>
    <source>
        <strain evidence="3 4">JCM 11654</strain>
    </source>
</reference>
<organism evidence="3 4">
    <name type="scientific">Mycetocola lacteus</name>
    <dbReference type="NCBI Taxonomy" id="76637"/>
    <lineage>
        <taxon>Bacteria</taxon>
        <taxon>Bacillati</taxon>
        <taxon>Actinomycetota</taxon>
        <taxon>Actinomycetes</taxon>
        <taxon>Micrococcales</taxon>
        <taxon>Microbacteriaceae</taxon>
        <taxon>Mycetocola</taxon>
    </lineage>
</organism>
<name>A0A3L7AI99_9MICO</name>
<feature type="domain" description="GmrSD restriction endonucleases C-terminal" evidence="2">
    <location>
        <begin position="92"/>
        <end position="228"/>
    </location>
</feature>
<sequence length="245" mass="25802">MIAALIVGALSLGETEAQPYPTPGTVASGTPGTPGASGTGGTDAFPAGFESAGNARDLLATIPVRGRAPGTGYDRVARFGTAWFDVEKNGCDTRNDILARDLTEVTTRGGCRVMSGILDDPYTGNRITFERGEKTSQAVQIDHVVALKNAWQTGAQGLTDERRRELANDPINLLAVDGPTNTKKGDGDAATWLPPSRASWCGYVARQVSVKAAYGLWMTQAEHDRIGEILASCPDQQAARSPLVG</sequence>
<evidence type="ECO:0000313" key="3">
    <source>
        <dbReference type="EMBL" id="RLP79440.1"/>
    </source>
</evidence>
<dbReference type="OrthoDB" id="5196645at2"/>